<protein>
    <submittedName>
        <fullName evidence="1">Mu-like prophage protein gp36</fullName>
    </submittedName>
</protein>
<dbReference type="Pfam" id="PF07030">
    <property type="entry name" value="Phage_Mu_Gp36"/>
    <property type="match status" value="1"/>
</dbReference>
<sequence>MHYASVQDMIDRFGERELIELTDPELTAVQTAKAERALGDAQALADGFVGRVYQLPLAGCRKPAPVPGNPGAVEFVPPPQLTRVVCDVARYYLYDDLAPEHEVYLRYKAAERELGQIAEGKSVLSCPWGGAPGTLVAGDAPGDAEVFYGFSPRRITDDSTRDYA</sequence>
<gene>
    <name evidence="1" type="ORF">SAMN05192589_12347</name>
</gene>
<reference evidence="1 2" key="1">
    <citation type="submission" date="2016-10" db="EMBL/GenBank/DDBJ databases">
        <authorList>
            <person name="de Groot N.N."/>
        </authorList>
    </citation>
    <scope>NUCLEOTIDE SEQUENCE [LARGE SCALE GENOMIC DNA]</scope>
    <source>
        <strain evidence="1 2">DSM 16619</strain>
    </source>
</reference>
<dbReference type="RefSeq" id="WP_092745979.1">
    <property type="nucleotide sequence ID" value="NZ_FMZC01000023.1"/>
</dbReference>
<dbReference type="AlphaFoldDB" id="A0A1G7EJG6"/>
<evidence type="ECO:0000313" key="2">
    <source>
        <dbReference type="Proteomes" id="UP000198781"/>
    </source>
</evidence>
<dbReference type="OrthoDB" id="9812088at2"/>
<dbReference type="STRING" id="187868.SAMN05192589_12347"/>
<dbReference type="InterPro" id="IPR009752">
    <property type="entry name" value="Phage_Mu_GpJ"/>
</dbReference>
<proteinExistence type="predicted"/>
<dbReference type="EMBL" id="FMZC01000023">
    <property type="protein sequence ID" value="SDE63822.1"/>
    <property type="molecule type" value="Genomic_DNA"/>
</dbReference>
<dbReference type="Proteomes" id="UP000198781">
    <property type="component" value="Unassembled WGS sequence"/>
</dbReference>
<keyword evidence="2" id="KW-1185">Reference proteome</keyword>
<organism evidence="1 2">
    <name type="scientific">Paracidovorax valerianellae</name>
    <dbReference type="NCBI Taxonomy" id="187868"/>
    <lineage>
        <taxon>Bacteria</taxon>
        <taxon>Pseudomonadati</taxon>
        <taxon>Pseudomonadota</taxon>
        <taxon>Betaproteobacteria</taxon>
        <taxon>Burkholderiales</taxon>
        <taxon>Comamonadaceae</taxon>
        <taxon>Paracidovorax</taxon>
    </lineage>
</organism>
<evidence type="ECO:0000313" key="1">
    <source>
        <dbReference type="EMBL" id="SDE63822.1"/>
    </source>
</evidence>
<name>A0A1G7EJG6_9BURK</name>
<accession>A0A1G7EJG6</accession>